<feature type="transmembrane region" description="Helical" evidence="1">
    <location>
        <begin position="21"/>
        <end position="46"/>
    </location>
</feature>
<keyword evidence="1" id="KW-0812">Transmembrane</keyword>
<dbReference type="Proteomes" id="UP000688947">
    <property type="component" value="Unassembled WGS sequence"/>
</dbReference>
<organism evidence="2 3">
    <name type="scientific">Phytophthora cactorum</name>
    <dbReference type="NCBI Taxonomy" id="29920"/>
    <lineage>
        <taxon>Eukaryota</taxon>
        <taxon>Sar</taxon>
        <taxon>Stramenopiles</taxon>
        <taxon>Oomycota</taxon>
        <taxon>Peronosporomycetes</taxon>
        <taxon>Peronosporales</taxon>
        <taxon>Peronosporaceae</taxon>
        <taxon>Phytophthora</taxon>
    </lineage>
</organism>
<dbReference type="OrthoDB" id="10525630at2759"/>
<proteinExistence type="predicted"/>
<reference evidence="2" key="1">
    <citation type="submission" date="2021-01" db="EMBL/GenBank/DDBJ databases">
        <title>Phytophthora aleatoria, a newly-described species from Pinus radiata is distinct from Phytophthora cactorum isolates based on comparative genomics.</title>
        <authorList>
            <person name="Mcdougal R."/>
            <person name="Panda P."/>
            <person name="Williams N."/>
            <person name="Studholme D.J."/>
        </authorList>
    </citation>
    <scope>NUCLEOTIDE SEQUENCE</scope>
    <source>
        <strain evidence="2">NZFS 3830</strain>
    </source>
</reference>
<comment type="caution">
    <text evidence="2">The sequence shown here is derived from an EMBL/GenBank/DDBJ whole genome shotgun (WGS) entry which is preliminary data.</text>
</comment>
<dbReference type="EMBL" id="JAENGZ010000741">
    <property type="protein sequence ID" value="KAG6954501.1"/>
    <property type="molecule type" value="Genomic_DNA"/>
</dbReference>
<evidence type="ECO:0000256" key="1">
    <source>
        <dbReference type="SAM" id="Phobius"/>
    </source>
</evidence>
<feature type="transmembrane region" description="Helical" evidence="1">
    <location>
        <begin position="66"/>
        <end position="85"/>
    </location>
</feature>
<sequence length="264" mass="29396">MLREQIKSELFIMANHSGVAVSYPIFSAVFNHLSGVQLTLFIFVMPLIKFITKQNIANSATSFYEYVGPILVFSVDLFNVYYVAICMQASKSMSTTLILMGIDSIHVILALRTIFHRTYSAQVTQISVIEHYLRDLPTVVRTVFESLTHSHDRRIRLFAPFPLPLLAESKSFINELARTGSFANDVERCALKVITKHSTQVGPASPFGAKPPMASVPVKQHQVVPANSFVKDPTQMLRPTSPATTDAAISDDSIQRRASDTFPF</sequence>
<evidence type="ECO:0000313" key="2">
    <source>
        <dbReference type="EMBL" id="KAG6954501.1"/>
    </source>
</evidence>
<keyword evidence="1" id="KW-0472">Membrane</keyword>
<accession>A0A8T1U616</accession>
<keyword evidence="1" id="KW-1133">Transmembrane helix</keyword>
<evidence type="ECO:0000313" key="3">
    <source>
        <dbReference type="Proteomes" id="UP000688947"/>
    </source>
</evidence>
<name>A0A8T1U616_9STRA</name>
<gene>
    <name evidence="2" type="ORF">JG687_00011774</name>
</gene>
<dbReference type="AlphaFoldDB" id="A0A8T1U616"/>
<protein>
    <submittedName>
        <fullName evidence="2">Uncharacterized protein</fullName>
    </submittedName>
</protein>